<evidence type="ECO:0000313" key="2">
    <source>
        <dbReference type="Proteomes" id="UP001156905"/>
    </source>
</evidence>
<name>A0ABQ6B2V8_9BRAD</name>
<proteinExistence type="predicted"/>
<dbReference type="EMBL" id="BSOW01000010">
    <property type="protein sequence ID" value="GLR86417.1"/>
    <property type="molecule type" value="Genomic_DNA"/>
</dbReference>
<reference evidence="2" key="1">
    <citation type="journal article" date="2019" name="Int. J. Syst. Evol. Microbiol.">
        <title>The Global Catalogue of Microorganisms (GCM) 10K type strain sequencing project: providing services to taxonomists for standard genome sequencing and annotation.</title>
        <authorList>
            <consortium name="The Broad Institute Genomics Platform"/>
            <consortium name="The Broad Institute Genome Sequencing Center for Infectious Disease"/>
            <person name="Wu L."/>
            <person name="Ma J."/>
        </authorList>
    </citation>
    <scope>NUCLEOTIDE SEQUENCE [LARGE SCALE GENOMIC DNA]</scope>
    <source>
        <strain evidence="2">NBRC 102520</strain>
    </source>
</reference>
<organism evidence="1 2">
    <name type="scientific">Bradyrhizobium iriomotense</name>
    <dbReference type="NCBI Taxonomy" id="441950"/>
    <lineage>
        <taxon>Bacteria</taxon>
        <taxon>Pseudomonadati</taxon>
        <taxon>Pseudomonadota</taxon>
        <taxon>Alphaproteobacteria</taxon>
        <taxon>Hyphomicrobiales</taxon>
        <taxon>Nitrobacteraceae</taxon>
        <taxon>Bradyrhizobium</taxon>
    </lineage>
</organism>
<keyword evidence="2" id="KW-1185">Reference proteome</keyword>
<comment type="caution">
    <text evidence="1">The sequence shown here is derived from an EMBL/GenBank/DDBJ whole genome shotgun (WGS) entry which is preliminary data.</text>
</comment>
<evidence type="ECO:0008006" key="3">
    <source>
        <dbReference type="Google" id="ProtNLM"/>
    </source>
</evidence>
<protein>
    <recommendedName>
        <fullName evidence="3">DUF465 domain-containing protein</fullName>
    </recommendedName>
</protein>
<evidence type="ECO:0000313" key="1">
    <source>
        <dbReference type="EMBL" id="GLR86417.1"/>
    </source>
</evidence>
<dbReference type="RefSeq" id="WP_284266777.1">
    <property type="nucleotide sequence ID" value="NZ_BSOW01000010.1"/>
</dbReference>
<gene>
    <name evidence="1" type="ORF">GCM10007857_31280</name>
</gene>
<accession>A0ABQ6B2V8</accession>
<dbReference type="Proteomes" id="UP001156905">
    <property type="component" value="Unassembled WGS sequence"/>
</dbReference>
<sequence length="74" mass="8156">MAEDPDAYRILKLRAEILELGSAIRQLRRAGLDDAAAQLLIARKRAKLEALVKCEPQSAAQAQSGLNMPDIRRS</sequence>